<dbReference type="AlphaFoldDB" id="A0A6D2KHR8"/>
<accession>A0A6D2KHR8</accession>
<keyword evidence="10" id="KW-1185">Reference proteome</keyword>
<dbReference type="GO" id="GO:0003964">
    <property type="term" value="F:RNA-directed DNA polymerase activity"/>
    <property type="evidence" value="ECO:0007669"/>
    <property type="project" value="UniProtKB-KW"/>
</dbReference>
<feature type="compositionally biased region" description="Basic residues" evidence="7">
    <location>
        <begin position="87"/>
        <end position="97"/>
    </location>
</feature>
<dbReference type="InterPro" id="IPR041373">
    <property type="entry name" value="RT_RNaseH"/>
</dbReference>
<keyword evidence="4" id="KW-0255">Endonuclease</keyword>
<dbReference type="Pfam" id="PF17917">
    <property type="entry name" value="RT_RNaseH"/>
    <property type="match status" value="1"/>
</dbReference>
<dbReference type="SUPFAM" id="SSF53098">
    <property type="entry name" value="Ribonuclease H-like"/>
    <property type="match status" value="1"/>
</dbReference>
<sequence>MCWTNHVQAPNSLRKEPMGWSHSFQEDRIKEVMIIFNGPIRFSYLAAWKMDQWKSAIQAKWIMMDGVASEREDAQKKKKEEEEEKKKKEKKKKKKRGSVRAEAYGKLTVQRETGLLPMAEYGIDSPGCDHLGDRTRLGCEPWKWRSNGMWLPGRWNSGSDVLSRVPVCLLRPWPRGSSSRDGLTWAVLCSSPGMAYPANLDLIEEMVEVFMDDFSVYGASFSSCLSNLCRVLQRCEETNLVLNWEKCHFMVQEGIVLGHKISEKGIELDRAKVDVMLQLPVPKTVKDIRSFLGHAGFYRRFIKDFSKIARPLTRLLCKETDFEFDEECHKSWTLLKDALLYSWIKVIVHTDHAALRHIFAKKDTKPRLLRWILLLQEFDIEVVDKKGVENGVADHLSRMRVEDIVPINDSMPEEQLMAIMILKEVLMRKSGWKKLRLCVMRICLALYWDEPYLYKRGPNSIYRRCIAEEDVQGVLEHCHGTIIFPRYGIPRVVISDGGSHFINKVFEKLMKNYGVKHKVATPYHPQTSGQVEVSNRQIKAILGEDSCHLPVEVEYKALWAVKMLNFDIKAAQEKRVMNLFELEEIRMMPMRTPRS</sequence>
<dbReference type="Proteomes" id="UP000467841">
    <property type="component" value="Unassembled WGS sequence"/>
</dbReference>
<name>A0A6D2KHR8_9BRAS</name>
<comment type="caution">
    <text evidence="9">The sequence shown here is derived from an EMBL/GenBank/DDBJ whole genome shotgun (WGS) entry which is preliminary data.</text>
</comment>
<evidence type="ECO:0000256" key="3">
    <source>
        <dbReference type="ARBA" id="ARBA00022722"/>
    </source>
</evidence>
<reference evidence="9" key="1">
    <citation type="submission" date="2020-01" db="EMBL/GenBank/DDBJ databases">
        <authorList>
            <person name="Mishra B."/>
        </authorList>
    </citation>
    <scope>NUCLEOTIDE SEQUENCE [LARGE SCALE GENOMIC DNA]</scope>
</reference>
<evidence type="ECO:0000256" key="2">
    <source>
        <dbReference type="ARBA" id="ARBA00022695"/>
    </source>
</evidence>
<dbReference type="PROSITE" id="PS50994">
    <property type="entry name" value="INTEGRASE"/>
    <property type="match status" value="1"/>
</dbReference>
<keyword evidence="6" id="KW-0695">RNA-directed DNA polymerase</keyword>
<dbReference type="GO" id="GO:0004519">
    <property type="term" value="F:endonuclease activity"/>
    <property type="evidence" value="ECO:0007669"/>
    <property type="project" value="UniProtKB-KW"/>
</dbReference>
<dbReference type="Gene3D" id="3.30.70.270">
    <property type="match status" value="2"/>
</dbReference>
<evidence type="ECO:0000256" key="1">
    <source>
        <dbReference type="ARBA" id="ARBA00022679"/>
    </source>
</evidence>
<dbReference type="EMBL" id="CACVBM020001383">
    <property type="protein sequence ID" value="CAA7047745.1"/>
    <property type="molecule type" value="Genomic_DNA"/>
</dbReference>
<gene>
    <name evidence="9" type="ORF">MERR_LOCUS34980</name>
</gene>
<evidence type="ECO:0000259" key="8">
    <source>
        <dbReference type="PROSITE" id="PS50994"/>
    </source>
</evidence>
<feature type="domain" description="Integrase catalytic" evidence="8">
    <location>
        <begin position="487"/>
        <end position="595"/>
    </location>
</feature>
<feature type="compositionally biased region" description="Basic and acidic residues" evidence="7">
    <location>
        <begin position="71"/>
        <end position="86"/>
    </location>
</feature>
<dbReference type="InterPro" id="IPR012337">
    <property type="entry name" value="RNaseH-like_sf"/>
</dbReference>
<dbReference type="InterPro" id="IPR043502">
    <property type="entry name" value="DNA/RNA_pol_sf"/>
</dbReference>
<evidence type="ECO:0000256" key="4">
    <source>
        <dbReference type="ARBA" id="ARBA00022759"/>
    </source>
</evidence>
<dbReference type="InterPro" id="IPR001584">
    <property type="entry name" value="Integrase_cat-core"/>
</dbReference>
<keyword evidence="3" id="KW-0540">Nuclease</keyword>
<dbReference type="GO" id="GO:0015074">
    <property type="term" value="P:DNA integration"/>
    <property type="evidence" value="ECO:0007669"/>
    <property type="project" value="InterPro"/>
</dbReference>
<evidence type="ECO:0000256" key="5">
    <source>
        <dbReference type="ARBA" id="ARBA00022801"/>
    </source>
</evidence>
<keyword evidence="1" id="KW-0808">Transferase</keyword>
<protein>
    <recommendedName>
        <fullName evidence="8">Integrase catalytic domain-containing protein</fullName>
    </recommendedName>
</protein>
<dbReference type="FunFam" id="3.30.70.270:FF:000020">
    <property type="entry name" value="Transposon Tf2-6 polyprotein-like Protein"/>
    <property type="match status" value="1"/>
</dbReference>
<keyword evidence="5" id="KW-0378">Hydrolase</keyword>
<evidence type="ECO:0000313" key="9">
    <source>
        <dbReference type="EMBL" id="CAA7047745.1"/>
    </source>
</evidence>
<evidence type="ECO:0000256" key="7">
    <source>
        <dbReference type="SAM" id="MobiDB-lite"/>
    </source>
</evidence>
<evidence type="ECO:0000313" key="10">
    <source>
        <dbReference type="Proteomes" id="UP000467841"/>
    </source>
</evidence>
<dbReference type="PANTHER" id="PTHR37984:SF5">
    <property type="entry name" value="PROTEIN NYNRIN-LIKE"/>
    <property type="match status" value="1"/>
</dbReference>
<dbReference type="SUPFAM" id="SSF56672">
    <property type="entry name" value="DNA/RNA polymerases"/>
    <property type="match status" value="1"/>
</dbReference>
<dbReference type="GO" id="GO:0016787">
    <property type="term" value="F:hydrolase activity"/>
    <property type="evidence" value="ECO:0007669"/>
    <property type="project" value="UniProtKB-KW"/>
</dbReference>
<dbReference type="InterPro" id="IPR036397">
    <property type="entry name" value="RNaseH_sf"/>
</dbReference>
<keyword evidence="2" id="KW-0548">Nucleotidyltransferase</keyword>
<dbReference type="InterPro" id="IPR043128">
    <property type="entry name" value="Rev_trsase/Diguanyl_cyclase"/>
</dbReference>
<organism evidence="9 10">
    <name type="scientific">Microthlaspi erraticum</name>
    <dbReference type="NCBI Taxonomy" id="1685480"/>
    <lineage>
        <taxon>Eukaryota</taxon>
        <taxon>Viridiplantae</taxon>
        <taxon>Streptophyta</taxon>
        <taxon>Embryophyta</taxon>
        <taxon>Tracheophyta</taxon>
        <taxon>Spermatophyta</taxon>
        <taxon>Magnoliopsida</taxon>
        <taxon>eudicotyledons</taxon>
        <taxon>Gunneridae</taxon>
        <taxon>Pentapetalae</taxon>
        <taxon>rosids</taxon>
        <taxon>malvids</taxon>
        <taxon>Brassicales</taxon>
        <taxon>Brassicaceae</taxon>
        <taxon>Coluteocarpeae</taxon>
        <taxon>Microthlaspi</taxon>
    </lineage>
</organism>
<dbReference type="PANTHER" id="PTHR37984">
    <property type="entry name" value="PROTEIN CBG26694"/>
    <property type="match status" value="1"/>
</dbReference>
<dbReference type="GO" id="GO:0003676">
    <property type="term" value="F:nucleic acid binding"/>
    <property type="evidence" value="ECO:0007669"/>
    <property type="project" value="InterPro"/>
</dbReference>
<dbReference type="Gene3D" id="3.30.420.10">
    <property type="entry name" value="Ribonuclease H-like superfamily/Ribonuclease H"/>
    <property type="match status" value="1"/>
</dbReference>
<dbReference type="InterPro" id="IPR050951">
    <property type="entry name" value="Retrovirus_Pol_polyprotein"/>
</dbReference>
<dbReference type="OrthoDB" id="10055717at2759"/>
<proteinExistence type="predicted"/>
<evidence type="ECO:0000256" key="6">
    <source>
        <dbReference type="ARBA" id="ARBA00022918"/>
    </source>
</evidence>
<feature type="region of interest" description="Disordered" evidence="7">
    <location>
        <begin position="71"/>
        <end position="97"/>
    </location>
</feature>